<evidence type="ECO:0000256" key="2">
    <source>
        <dbReference type="ARBA" id="ARBA00022737"/>
    </source>
</evidence>
<keyword evidence="2" id="KW-0677">Repeat</keyword>
<feature type="chain" id="PRO_5046374922" description="C2H2-type domain-containing protein" evidence="7">
    <location>
        <begin position="17"/>
        <end position="377"/>
    </location>
</feature>
<keyword evidence="1" id="KW-0479">Metal-binding</keyword>
<proteinExistence type="predicted"/>
<organism evidence="9 10">
    <name type="scientific">Orchesella dallaii</name>
    <dbReference type="NCBI Taxonomy" id="48710"/>
    <lineage>
        <taxon>Eukaryota</taxon>
        <taxon>Metazoa</taxon>
        <taxon>Ecdysozoa</taxon>
        <taxon>Arthropoda</taxon>
        <taxon>Hexapoda</taxon>
        <taxon>Collembola</taxon>
        <taxon>Entomobryomorpha</taxon>
        <taxon>Entomobryoidea</taxon>
        <taxon>Orchesellidae</taxon>
        <taxon>Orchesellinae</taxon>
        <taxon>Orchesella</taxon>
    </lineage>
</organism>
<dbReference type="InterPro" id="IPR013087">
    <property type="entry name" value="Znf_C2H2_type"/>
</dbReference>
<accession>A0ABP1SB09</accession>
<feature type="region of interest" description="Disordered" evidence="6">
    <location>
        <begin position="70"/>
        <end position="93"/>
    </location>
</feature>
<dbReference type="PROSITE" id="PS00028">
    <property type="entry name" value="ZINC_FINGER_C2H2_1"/>
    <property type="match status" value="3"/>
</dbReference>
<feature type="domain" description="C2H2-type" evidence="8">
    <location>
        <begin position="308"/>
        <end position="331"/>
    </location>
</feature>
<dbReference type="PROSITE" id="PS50157">
    <property type="entry name" value="ZINC_FINGER_C2H2_2"/>
    <property type="match status" value="2"/>
</dbReference>
<dbReference type="Pfam" id="PF12874">
    <property type="entry name" value="zf-met"/>
    <property type="match status" value="1"/>
</dbReference>
<dbReference type="PANTHER" id="PTHR24408:SF58">
    <property type="entry name" value="TRANSCRIPTION FACTOR (TFIIIA), PUTATIVE (AFU_ORTHOLOGUE AFUA_1G05150)-RELATED"/>
    <property type="match status" value="1"/>
</dbReference>
<evidence type="ECO:0000256" key="7">
    <source>
        <dbReference type="SAM" id="SignalP"/>
    </source>
</evidence>
<feature type="domain" description="C2H2-type" evidence="8">
    <location>
        <begin position="280"/>
        <end position="308"/>
    </location>
</feature>
<gene>
    <name evidence="9" type="ORF">ODALV1_LOCUS31672</name>
</gene>
<evidence type="ECO:0000256" key="3">
    <source>
        <dbReference type="ARBA" id="ARBA00022771"/>
    </source>
</evidence>
<dbReference type="Proteomes" id="UP001642540">
    <property type="component" value="Unassembled WGS sequence"/>
</dbReference>
<evidence type="ECO:0000313" key="9">
    <source>
        <dbReference type="EMBL" id="CAL8149230.1"/>
    </source>
</evidence>
<evidence type="ECO:0000256" key="1">
    <source>
        <dbReference type="ARBA" id="ARBA00022723"/>
    </source>
</evidence>
<dbReference type="SUPFAM" id="SSF57667">
    <property type="entry name" value="beta-beta-alpha zinc fingers"/>
    <property type="match status" value="1"/>
</dbReference>
<dbReference type="SMART" id="SM00355">
    <property type="entry name" value="ZnF_C2H2"/>
    <property type="match status" value="5"/>
</dbReference>
<reference evidence="9 10" key="1">
    <citation type="submission" date="2024-08" db="EMBL/GenBank/DDBJ databases">
        <authorList>
            <person name="Cucini C."/>
            <person name="Frati F."/>
        </authorList>
    </citation>
    <scope>NUCLEOTIDE SEQUENCE [LARGE SCALE GENOMIC DNA]</scope>
</reference>
<dbReference type="Gene3D" id="3.30.160.60">
    <property type="entry name" value="Classic Zinc Finger"/>
    <property type="match status" value="2"/>
</dbReference>
<keyword evidence="10" id="KW-1185">Reference proteome</keyword>
<keyword evidence="3 5" id="KW-0863">Zinc-finger</keyword>
<sequence length="377" mass="43032">MFYLWTFMQLDVFVWTFFPNTFNMNGNLKQHIRAVHQPGKFTCHHCPTSMVFTTNKYLRAHIRKYHPQHFIAGKPRNPDNLSSTEKQKAEGEGETIGMVQVRTVNWKVTLPNVLLNSGCGEAQTSGSLNGESSIEDNLEIARRDPIARDATHDNSFILPQDEPISIERQNNEGEAIGTVTELIDNENDDDEIVELPSSGLSELGVIPVGEEVVSCINGMLHSGRRCPDCSKILNDEKQYQKHYRHQHLSFKCSCGIRFQTQKIAHNHFKRHHQRAIEERHGCVYCGMVYDTPRKLRRHIREIHMHKRAHCPHCDASFQTKSNMAQHIRAVHRSPAWQIPLSSLHTINTNDFHCLQVFACSHSKTASAEVLSRGKASK</sequence>
<dbReference type="InterPro" id="IPR036236">
    <property type="entry name" value="Znf_C2H2_sf"/>
</dbReference>
<dbReference type="EMBL" id="CAXLJM020000196">
    <property type="protein sequence ID" value="CAL8149230.1"/>
    <property type="molecule type" value="Genomic_DNA"/>
</dbReference>
<feature type="signal peptide" evidence="7">
    <location>
        <begin position="1"/>
        <end position="16"/>
    </location>
</feature>
<evidence type="ECO:0000256" key="6">
    <source>
        <dbReference type="SAM" id="MobiDB-lite"/>
    </source>
</evidence>
<dbReference type="Pfam" id="PF00096">
    <property type="entry name" value="zf-C2H2"/>
    <property type="match status" value="2"/>
</dbReference>
<evidence type="ECO:0000259" key="8">
    <source>
        <dbReference type="PROSITE" id="PS50157"/>
    </source>
</evidence>
<evidence type="ECO:0000256" key="5">
    <source>
        <dbReference type="PROSITE-ProRule" id="PRU00042"/>
    </source>
</evidence>
<evidence type="ECO:0000256" key="4">
    <source>
        <dbReference type="ARBA" id="ARBA00022833"/>
    </source>
</evidence>
<keyword evidence="7" id="KW-0732">Signal</keyword>
<keyword evidence="4" id="KW-0862">Zinc</keyword>
<protein>
    <recommendedName>
        <fullName evidence="8">C2H2-type domain-containing protein</fullName>
    </recommendedName>
</protein>
<name>A0ABP1SB09_9HEXA</name>
<evidence type="ECO:0000313" key="10">
    <source>
        <dbReference type="Proteomes" id="UP001642540"/>
    </source>
</evidence>
<comment type="caution">
    <text evidence="9">The sequence shown here is derived from an EMBL/GenBank/DDBJ whole genome shotgun (WGS) entry which is preliminary data.</text>
</comment>
<dbReference type="PANTHER" id="PTHR24408">
    <property type="entry name" value="ZINC FINGER PROTEIN"/>
    <property type="match status" value="1"/>
</dbReference>